<dbReference type="Gene3D" id="4.10.60.10">
    <property type="entry name" value="Zinc finger, CCHC-type"/>
    <property type="match status" value="1"/>
</dbReference>
<feature type="domain" description="CCHC-type" evidence="2">
    <location>
        <begin position="167"/>
        <end position="181"/>
    </location>
</feature>
<dbReference type="Pfam" id="PF00098">
    <property type="entry name" value="zf-CCHC"/>
    <property type="match status" value="1"/>
</dbReference>
<dbReference type="Pfam" id="PF14223">
    <property type="entry name" value="Retrotran_gag_2"/>
    <property type="match status" value="1"/>
</dbReference>
<gene>
    <name evidence="3" type="ORF">Tci_023626</name>
</gene>
<evidence type="ECO:0000313" key="3">
    <source>
        <dbReference type="EMBL" id="GEU51648.1"/>
    </source>
</evidence>
<dbReference type="GO" id="GO:0003676">
    <property type="term" value="F:nucleic acid binding"/>
    <property type="evidence" value="ECO:0007669"/>
    <property type="project" value="InterPro"/>
</dbReference>
<dbReference type="AlphaFoldDB" id="A0A6L2KQD0"/>
<name>A0A6L2KQD0_TANCI</name>
<comment type="caution">
    <text evidence="3">The sequence shown here is derived from an EMBL/GenBank/DDBJ whole genome shotgun (WGS) entry which is preliminary data.</text>
</comment>
<dbReference type="Pfam" id="PF07727">
    <property type="entry name" value="RVT_2"/>
    <property type="match status" value="1"/>
</dbReference>
<keyword evidence="1" id="KW-0479">Metal-binding</keyword>
<keyword evidence="1" id="KW-0862">Zinc</keyword>
<reference evidence="3" key="1">
    <citation type="journal article" date="2019" name="Sci. Rep.">
        <title>Draft genome of Tanacetum cinerariifolium, the natural source of mosquito coil.</title>
        <authorList>
            <person name="Yamashiro T."/>
            <person name="Shiraishi A."/>
            <person name="Satake H."/>
            <person name="Nakayama K."/>
        </authorList>
    </citation>
    <scope>NUCLEOTIDE SEQUENCE</scope>
</reference>
<protein>
    <recommendedName>
        <fullName evidence="2">CCHC-type domain-containing protein</fullName>
    </recommendedName>
</protein>
<evidence type="ECO:0000256" key="1">
    <source>
        <dbReference type="PROSITE-ProRule" id="PRU00047"/>
    </source>
</evidence>
<dbReference type="SMART" id="SM00343">
    <property type="entry name" value="ZnF_C2HC"/>
    <property type="match status" value="1"/>
</dbReference>
<accession>A0A6L2KQD0</accession>
<dbReference type="InterPro" id="IPR013103">
    <property type="entry name" value="RVT_2"/>
</dbReference>
<dbReference type="GO" id="GO:0008270">
    <property type="term" value="F:zinc ion binding"/>
    <property type="evidence" value="ECO:0007669"/>
    <property type="project" value="UniProtKB-KW"/>
</dbReference>
<dbReference type="PROSITE" id="PS50158">
    <property type="entry name" value="ZF_CCHC"/>
    <property type="match status" value="1"/>
</dbReference>
<evidence type="ECO:0000259" key="2">
    <source>
        <dbReference type="PROSITE" id="PS50158"/>
    </source>
</evidence>
<dbReference type="InterPro" id="IPR001878">
    <property type="entry name" value="Znf_CCHC"/>
</dbReference>
<proteinExistence type="predicted"/>
<sequence length="703" mass="79055">MEWYRNLRIVLSTEDKLPFLEQPIPTLPVLPEEQANLPDANQELLQTVREFHTCKQEEGRSVSSYVLKIKSHIDNLERLGHAMTQNLSVSLILVSLRKEYDGFVQNFNIIAWGRQLMKEKSHKAAKGNQRNGKVKMGYAPVQAPPFAPKPKNPPKPKRDNLAKNMICHQCGEVGHWRRNCPIYLSELMKKKKLSQGASTLGFFTIELYSFPSTFRVYDTGCGTHICITTQGLRGGRKLKPKSLSLYVGDGHCECIEAIGDYHLCLPSGLVLIMYNCHYPPSITRGIISVSQLYKDGFVNHFENGLLGHAVPRSNVLYIDAEEHELGDLGEPANYNFALLDPESNKWINVMNVEMQSMKDNEVWELVDLPPNGKPLVINIRAIRILIAIVALYDYEIWQMDVKTVFLNGYLNEEVYMKQPKEPINMYCDNTGAIAIAKDHRVTKGARHFRAKVYHLRETIKMGVVRIEKVDTYDNLADPFTNALAFPKHSGLTEKIGMIPASSLITGSSLSTLGGGKAIDISTSFIHCKRSEHRATLFVYVLVNLSRTLTDGVGLGLQIVRGTSFCLIQLGPKPRGSLGEMERASSTRPPECLLEERWKKRLKMNSRVFVRAVCGESHMYGNEGVRVYKCSVRNGRPSPSLDPARTLPPWRSLDYRALKPPVVPNLLSGQVLPFVGESLGEYANMILMRYGALHLTVTAIVYSQ</sequence>
<dbReference type="SUPFAM" id="SSF57756">
    <property type="entry name" value="Retrovirus zinc finger-like domains"/>
    <property type="match status" value="1"/>
</dbReference>
<keyword evidence="1" id="KW-0863">Zinc-finger</keyword>
<dbReference type="InterPro" id="IPR036875">
    <property type="entry name" value="Znf_CCHC_sf"/>
</dbReference>
<dbReference type="CDD" id="cd09272">
    <property type="entry name" value="RNase_HI_RT_Ty1"/>
    <property type="match status" value="1"/>
</dbReference>
<organism evidence="3">
    <name type="scientific">Tanacetum cinerariifolium</name>
    <name type="common">Dalmatian daisy</name>
    <name type="synonym">Chrysanthemum cinerariifolium</name>
    <dbReference type="NCBI Taxonomy" id="118510"/>
    <lineage>
        <taxon>Eukaryota</taxon>
        <taxon>Viridiplantae</taxon>
        <taxon>Streptophyta</taxon>
        <taxon>Embryophyta</taxon>
        <taxon>Tracheophyta</taxon>
        <taxon>Spermatophyta</taxon>
        <taxon>Magnoliopsida</taxon>
        <taxon>eudicotyledons</taxon>
        <taxon>Gunneridae</taxon>
        <taxon>Pentapetalae</taxon>
        <taxon>asterids</taxon>
        <taxon>campanulids</taxon>
        <taxon>Asterales</taxon>
        <taxon>Asteraceae</taxon>
        <taxon>Asteroideae</taxon>
        <taxon>Anthemideae</taxon>
        <taxon>Anthemidinae</taxon>
        <taxon>Tanacetum</taxon>
    </lineage>
</organism>
<dbReference type="EMBL" id="BKCJ010002898">
    <property type="protein sequence ID" value="GEU51648.1"/>
    <property type="molecule type" value="Genomic_DNA"/>
</dbReference>